<evidence type="ECO:0000313" key="2">
    <source>
        <dbReference type="Proteomes" id="UP000579531"/>
    </source>
</evidence>
<name>A0AA89QK66_STRCU</name>
<accession>A0AA89QK66</accession>
<proteinExistence type="predicted"/>
<gene>
    <name evidence="1" type="ORF">HNR72_004957</name>
</gene>
<evidence type="ECO:0008006" key="3">
    <source>
        <dbReference type="Google" id="ProtNLM"/>
    </source>
</evidence>
<dbReference type="GeneID" id="93841381"/>
<dbReference type="RefSeq" id="WP_311241069.1">
    <property type="nucleotide sequence ID" value="NZ_BAABFE010000001.1"/>
</dbReference>
<keyword evidence="2" id="KW-1185">Reference proteome</keyword>
<sequence>MPLFHATVIHPDRSITYRGTVDQHHLGDVRAVAALPSTPRHVIEHPRHPGSVFVLREDGDLEWYQPVRTAPAPSGARHREKPALRMEPGRTATATVATRDQGALWIGHAIRCGDGVIGGPMDTPGNPPRVVHHTTESPAGGKYLEAVASYLIKVSAEPHLIYCPVTDRVGQFGPLHHSARALRNDGSRRTNREGRVCIQIEVLGRAATPWTAGWDPRDRPGWQRILTALRSWDVPGLWPAGPPVTYPGGSATRSRSVWQSEGGHFGHCHVPGNDHGDPGAIDTATVLSARVRPSPGGPSRQVSLAHVVAAARKDPPGPDGHRTHPAEVQTVENALVIEGLLEPRYADGSFGTKSIEAYAAWQRSEAGGSYRGGDADGTPGLDSLTRLGRRHGFTVIP</sequence>
<dbReference type="Proteomes" id="UP000579531">
    <property type="component" value="Unassembled WGS sequence"/>
</dbReference>
<protein>
    <recommendedName>
        <fullName evidence="3">N-acetylmuramoyl-L-alanine amidase domain-containing protein</fullName>
    </recommendedName>
</protein>
<comment type="caution">
    <text evidence="1">The sequence shown here is derived from an EMBL/GenBank/DDBJ whole genome shotgun (WGS) entry which is preliminary data.</text>
</comment>
<reference evidence="1 2" key="1">
    <citation type="submission" date="2020-08" db="EMBL/GenBank/DDBJ databases">
        <title>Sequencing the genomes of 1000 actinobacteria strains.</title>
        <authorList>
            <person name="Klenk H.-P."/>
        </authorList>
    </citation>
    <scope>NUCLEOTIDE SEQUENCE [LARGE SCALE GENOMIC DNA]</scope>
    <source>
        <strain evidence="1 2">DSM 40129</strain>
    </source>
</reference>
<dbReference type="AlphaFoldDB" id="A0AA89QK66"/>
<evidence type="ECO:0000313" key="1">
    <source>
        <dbReference type="EMBL" id="MBB5813929.1"/>
    </source>
</evidence>
<organism evidence="1 2">
    <name type="scientific">Streptomyces collinus</name>
    <dbReference type="NCBI Taxonomy" id="42684"/>
    <lineage>
        <taxon>Bacteria</taxon>
        <taxon>Bacillati</taxon>
        <taxon>Actinomycetota</taxon>
        <taxon>Actinomycetes</taxon>
        <taxon>Kitasatosporales</taxon>
        <taxon>Streptomycetaceae</taxon>
        <taxon>Streptomyces</taxon>
    </lineage>
</organism>
<dbReference type="EMBL" id="JACHLX010000001">
    <property type="protein sequence ID" value="MBB5813929.1"/>
    <property type="molecule type" value="Genomic_DNA"/>
</dbReference>